<dbReference type="PANTHER" id="PTHR13325">
    <property type="entry name" value="PROTEASE M50 MEMBRANE-BOUND TRANSCRIPTION FACTOR SITE 2 PROTEASE"/>
    <property type="match status" value="1"/>
</dbReference>
<dbReference type="Gene3D" id="3.30.720.90">
    <property type="match status" value="1"/>
</dbReference>
<protein>
    <recommendedName>
        <fullName evidence="8">Endopeptidase S2P</fullName>
    </recommendedName>
</protein>
<evidence type="ECO:0000313" key="13">
    <source>
        <dbReference type="Proteomes" id="UP001050691"/>
    </source>
</evidence>
<comment type="similarity">
    <text evidence="2 9">Belongs to the eukaryotic ribosomal protein eL38 family.</text>
</comment>
<dbReference type="InterPro" id="IPR038464">
    <property type="entry name" value="Ribosomal_eL38_sf"/>
</dbReference>
<evidence type="ECO:0000256" key="6">
    <source>
        <dbReference type="ARBA" id="ARBA00023136"/>
    </source>
</evidence>
<dbReference type="AlphaFoldDB" id="A0AAV5AGZ1"/>
<dbReference type="GO" id="GO:0005840">
    <property type="term" value="C:ribosome"/>
    <property type="evidence" value="ECO:0007669"/>
    <property type="project" value="UniProtKB-KW"/>
</dbReference>
<dbReference type="GO" id="GO:0006412">
    <property type="term" value="P:translation"/>
    <property type="evidence" value="ECO:0007669"/>
    <property type="project" value="InterPro"/>
</dbReference>
<comment type="caution">
    <text evidence="12">The sequence shown here is derived from an EMBL/GenBank/DDBJ whole genome shotgun (WGS) entry which is preliminary data.</text>
</comment>
<dbReference type="GO" id="GO:0004222">
    <property type="term" value="F:metalloendopeptidase activity"/>
    <property type="evidence" value="ECO:0007669"/>
    <property type="project" value="InterPro"/>
</dbReference>
<dbReference type="Pfam" id="PF02163">
    <property type="entry name" value="Peptidase_M50"/>
    <property type="match status" value="1"/>
</dbReference>
<evidence type="ECO:0000256" key="5">
    <source>
        <dbReference type="ARBA" id="ARBA00022989"/>
    </source>
</evidence>
<organism evidence="12 13">
    <name type="scientific">Clathrus columnatus</name>
    <dbReference type="NCBI Taxonomy" id="1419009"/>
    <lineage>
        <taxon>Eukaryota</taxon>
        <taxon>Fungi</taxon>
        <taxon>Dikarya</taxon>
        <taxon>Basidiomycota</taxon>
        <taxon>Agaricomycotina</taxon>
        <taxon>Agaricomycetes</taxon>
        <taxon>Phallomycetidae</taxon>
        <taxon>Phallales</taxon>
        <taxon>Clathraceae</taxon>
        <taxon>Clathrus</taxon>
    </lineage>
</organism>
<evidence type="ECO:0000259" key="11">
    <source>
        <dbReference type="Pfam" id="PF02163"/>
    </source>
</evidence>
<dbReference type="GO" id="GO:0003735">
    <property type="term" value="F:structural constituent of ribosome"/>
    <property type="evidence" value="ECO:0007669"/>
    <property type="project" value="InterPro"/>
</dbReference>
<reference evidence="12" key="1">
    <citation type="submission" date="2021-10" db="EMBL/GenBank/DDBJ databases">
        <title>De novo Genome Assembly of Clathrus columnatus (Basidiomycota, Fungi) Using Illumina and Nanopore Sequence Data.</title>
        <authorList>
            <person name="Ogiso-Tanaka E."/>
            <person name="Itagaki H."/>
            <person name="Hosoya T."/>
            <person name="Hosaka K."/>
        </authorList>
    </citation>
    <scope>NUCLEOTIDE SEQUENCE</scope>
    <source>
        <strain evidence="12">MO-923</strain>
    </source>
</reference>
<dbReference type="Proteomes" id="UP001050691">
    <property type="component" value="Unassembled WGS sequence"/>
</dbReference>
<keyword evidence="13" id="KW-1185">Reference proteome</keyword>
<dbReference type="GO" id="GO:0012505">
    <property type="term" value="C:endomembrane system"/>
    <property type="evidence" value="ECO:0007669"/>
    <property type="project" value="UniProtKB-SubCell"/>
</dbReference>
<dbReference type="PRINTS" id="PR01000">
    <property type="entry name" value="SREBPS2PTASE"/>
</dbReference>
<name>A0AAV5AGZ1_9AGAM</name>
<feature type="transmembrane region" description="Helical" evidence="10">
    <location>
        <begin position="283"/>
        <end position="301"/>
    </location>
</feature>
<gene>
    <name evidence="12" type="ORF">Clacol_007246</name>
</gene>
<comment type="subcellular location">
    <subcellularLocation>
        <location evidence="1">Endomembrane system</location>
        <topology evidence="1">Multi-pass membrane protein</topology>
    </subcellularLocation>
</comment>
<evidence type="ECO:0000256" key="2">
    <source>
        <dbReference type="ARBA" id="ARBA00007803"/>
    </source>
</evidence>
<keyword evidence="5 10" id="KW-1133">Transmembrane helix</keyword>
<feature type="transmembrane region" description="Helical" evidence="10">
    <location>
        <begin position="121"/>
        <end position="146"/>
    </location>
</feature>
<dbReference type="GO" id="GO:1990904">
    <property type="term" value="C:ribonucleoprotein complex"/>
    <property type="evidence" value="ECO:0007669"/>
    <property type="project" value="UniProtKB-KW"/>
</dbReference>
<evidence type="ECO:0000256" key="1">
    <source>
        <dbReference type="ARBA" id="ARBA00004127"/>
    </source>
</evidence>
<dbReference type="GO" id="GO:0031293">
    <property type="term" value="P:membrane protein intracellular domain proteolysis"/>
    <property type="evidence" value="ECO:0007669"/>
    <property type="project" value="TreeGrafter"/>
</dbReference>
<dbReference type="EMBL" id="BPWL01000008">
    <property type="protein sequence ID" value="GJJ12997.1"/>
    <property type="molecule type" value="Genomic_DNA"/>
</dbReference>
<dbReference type="InterPro" id="IPR002675">
    <property type="entry name" value="Ribosomal_eL38"/>
</dbReference>
<feature type="domain" description="Peptidase M50" evidence="11">
    <location>
        <begin position="226"/>
        <end position="305"/>
    </location>
</feature>
<evidence type="ECO:0000256" key="7">
    <source>
        <dbReference type="ARBA" id="ARBA00023274"/>
    </source>
</evidence>
<evidence type="ECO:0000256" key="4">
    <source>
        <dbReference type="ARBA" id="ARBA00022980"/>
    </source>
</evidence>
<evidence type="ECO:0000256" key="3">
    <source>
        <dbReference type="ARBA" id="ARBA00022692"/>
    </source>
</evidence>
<evidence type="ECO:0000313" key="12">
    <source>
        <dbReference type="EMBL" id="GJJ12997.1"/>
    </source>
</evidence>
<dbReference type="InterPro" id="IPR001193">
    <property type="entry name" value="MBTPS2"/>
</dbReference>
<dbReference type="GO" id="GO:0005737">
    <property type="term" value="C:cytoplasm"/>
    <property type="evidence" value="ECO:0007669"/>
    <property type="project" value="TreeGrafter"/>
</dbReference>
<keyword evidence="7 9" id="KW-0687">Ribonucleoprotein</keyword>
<dbReference type="GO" id="GO:1905897">
    <property type="term" value="P:regulation of response to endoplasmic reticulum stress"/>
    <property type="evidence" value="ECO:0007669"/>
    <property type="project" value="TreeGrafter"/>
</dbReference>
<keyword evidence="4 9" id="KW-0689">Ribosomal protein</keyword>
<dbReference type="Pfam" id="PF01781">
    <property type="entry name" value="Ribosomal_L38e"/>
    <property type="match status" value="1"/>
</dbReference>
<evidence type="ECO:0000256" key="8">
    <source>
        <dbReference type="ARBA" id="ARBA00032658"/>
    </source>
</evidence>
<evidence type="ECO:0000256" key="9">
    <source>
        <dbReference type="RuleBase" id="RU003445"/>
    </source>
</evidence>
<accession>A0AAV5AGZ1</accession>
<proteinExistence type="inferred from homology"/>
<sequence>MKIPKRLSSGSVAIKTKLKVRCSRYLYTLVLDDEQKADKLAQSLSPSVSGEVNGTRDSLWKGTIGDSTIDLRIVGFLLLRISTNFLTVKDQRPQNALTRSPFANRDGFAGKGYTYNTYLKFLLHFYTFGSLSAIIGQLFAIGVLWWSGFVVLQRYFHRFFVPEPTTGNFVKRGLTTLSTGLPEDTRNSIPQLIASDLFYPVLNCYLCSYSQVPGVNVPFSHLYPIMVALVLCTGIHELGHAIAASLENIPVTRWGYNLFAVIPTAFVEIIPPKDQLPNSRLRIASAGVFHNLMTVLLLFLLSSLQMGRFVLPLLGYKTLGSGMKVIDVAEVGVPYMEGYDLAPIDPQIF</sequence>
<keyword evidence="6 10" id="KW-0472">Membrane</keyword>
<dbReference type="GO" id="GO:0016020">
    <property type="term" value="C:membrane"/>
    <property type="evidence" value="ECO:0007669"/>
    <property type="project" value="InterPro"/>
</dbReference>
<evidence type="ECO:0000256" key="10">
    <source>
        <dbReference type="SAM" id="Phobius"/>
    </source>
</evidence>
<dbReference type="PANTHER" id="PTHR13325:SF3">
    <property type="entry name" value="MEMBRANE-BOUND TRANSCRIPTION FACTOR SITE-2 PROTEASE"/>
    <property type="match status" value="1"/>
</dbReference>
<keyword evidence="3 10" id="KW-0812">Transmembrane</keyword>
<dbReference type="InterPro" id="IPR008915">
    <property type="entry name" value="Peptidase_M50"/>
</dbReference>